<evidence type="ECO:0000256" key="3">
    <source>
        <dbReference type="ARBA" id="ARBA00022475"/>
    </source>
</evidence>
<keyword evidence="4 7" id="KW-0812">Transmembrane</keyword>
<dbReference type="InterPro" id="IPR007353">
    <property type="entry name" value="DUF421"/>
</dbReference>
<feature type="domain" description="YetF C-terminal" evidence="8">
    <location>
        <begin position="91"/>
        <end position="221"/>
    </location>
</feature>
<dbReference type="Gene3D" id="3.30.240.20">
    <property type="entry name" value="bsu07140 like domains"/>
    <property type="match status" value="2"/>
</dbReference>
<organism evidence="10 11">
    <name type="scientific">Ammoniphilus oxalaticus</name>
    <dbReference type="NCBI Taxonomy" id="66863"/>
    <lineage>
        <taxon>Bacteria</taxon>
        <taxon>Bacillati</taxon>
        <taxon>Bacillota</taxon>
        <taxon>Bacilli</taxon>
        <taxon>Bacillales</taxon>
        <taxon>Paenibacillaceae</taxon>
        <taxon>Aneurinibacillus group</taxon>
        <taxon>Ammoniphilus</taxon>
    </lineage>
</organism>
<evidence type="ECO:0000313" key="11">
    <source>
        <dbReference type="Proteomes" id="UP000284219"/>
    </source>
</evidence>
<evidence type="ECO:0000259" key="9">
    <source>
        <dbReference type="Pfam" id="PF20730"/>
    </source>
</evidence>
<dbReference type="PANTHER" id="PTHR34582">
    <property type="entry name" value="UPF0702 TRANSMEMBRANE PROTEIN YCAP"/>
    <property type="match status" value="1"/>
</dbReference>
<dbReference type="AlphaFoldDB" id="A0A419SKZ7"/>
<evidence type="ECO:0008006" key="12">
    <source>
        <dbReference type="Google" id="ProtNLM"/>
    </source>
</evidence>
<feature type="transmembrane region" description="Helical" evidence="7">
    <location>
        <begin position="16"/>
        <end position="35"/>
    </location>
</feature>
<dbReference type="RefSeq" id="WP_120189928.1">
    <property type="nucleotide sequence ID" value="NZ_MCHY01000008.1"/>
</dbReference>
<feature type="domain" description="YetF-like N-terminal transmembrane" evidence="9">
    <location>
        <begin position="15"/>
        <end position="87"/>
    </location>
</feature>
<evidence type="ECO:0000256" key="4">
    <source>
        <dbReference type="ARBA" id="ARBA00022692"/>
    </source>
</evidence>
<accession>A0A419SKZ7</accession>
<comment type="caution">
    <text evidence="10">The sequence shown here is derived from an EMBL/GenBank/DDBJ whole genome shotgun (WGS) entry which is preliminary data.</text>
</comment>
<keyword evidence="6 7" id="KW-0472">Membrane</keyword>
<keyword evidence="3" id="KW-1003">Cell membrane</keyword>
<comment type="similarity">
    <text evidence="2">Belongs to the UPF0702 family.</text>
</comment>
<sequence>MFEFWQGDGHLTISNFIVRALVAYVFLFGIIKFIGQRTMSNLQSTDFLFAIVIGDVIGEPLINGDISLTGPFTVAVTLTLIHYFITFVSMKSAKIRRFVDEKPMVLVSRGKILRSMMKKTKITLDMLLMAMRMNNVSRMSDVQLAVLEPNGDISIITKEQAQSNNNSSKKDTSPEVMMPSVLIEDGNVIKSNLEKRNLDETWLKQQLKAQGVHDPNDVFLALLESGEQLYVSKKEEPYLH</sequence>
<evidence type="ECO:0000256" key="1">
    <source>
        <dbReference type="ARBA" id="ARBA00004651"/>
    </source>
</evidence>
<keyword evidence="5 7" id="KW-1133">Transmembrane helix</keyword>
<evidence type="ECO:0000256" key="7">
    <source>
        <dbReference type="SAM" id="Phobius"/>
    </source>
</evidence>
<reference evidence="10 11" key="1">
    <citation type="submission" date="2016-08" db="EMBL/GenBank/DDBJ databases">
        <title>Novel Firmicute Genomes.</title>
        <authorList>
            <person name="Poppleton D.I."/>
            <person name="Gribaldo S."/>
        </authorList>
    </citation>
    <scope>NUCLEOTIDE SEQUENCE [LARGE SCALE GENOMIC DNA]</scope>
    <source>
        <strain evidence="10 11">RAOx-1</strain>
    </source>
</reference>
<evidence type="ECO:0000256" key="6">
    <source>
        <dbReference type="ARBA" id="ARBA00023136"/>
    </source>
</evidence>
<feature type="transmembrane region" description="Helical" evidence="7">
    <location>
        <begin position="68"/>
        <end position="88"/>
    </location>
</feature>
<comment type="subcellular location">
    <subcellularLocation>
        <location evidence="1">Cell membrane</location>
        <topology evidence="1">Multi-pass membrane protein</topology>
    </subcellularLocation>
</comment>
<dbReference type="Proteomes" id="UP000284219">
    <property type="component" value="Unassembled WGS sequence"/>
</dbReference>
<name>A0A419SKZ7_9BACL</name>
<dbReference type="InterPro" id="IPR048454">
    <property type="entry name" value="YetF_N"/>
</dbReference>
<dbReference type="Pfam" id="PF04239">
    <property type="entry name" value="DUF421"/>
    <property type="match status" value="1"/>
</dbReference>
<protein>
    <recommendedName>
        <fullName evidence="12">DUF421 domain-containing protein</fullName>
    </recommendedName>
</protein>
<dbReference type="EMBL" id="MCHY01000008">
    <property type="protein sequence ID" value="RKD24630.1"/>
    <property type="molecule type" value="Genomic_DNA"/>
</dbReference>
<dbReference type="Pfam" id="PF20730">
    <property type="entry name" value="YetF_N"/>
    <property type="match status" value="1"/>
</dbReference>
<dbReference type="GO" id="GO:0005886">
    <property type="term" value="C:plasma membrane"/>
    <property type="evidence" value="ECO:0007669"/>
    <property type="project" value="UniProtKB-SubCell"/>
</dbReference>
<evidence type="ECO:0000313" key="10">
    <source>
        <dbReference type="EMBL" id="RKD24630.1"/>
    </source>
</evidence>
<evidence type="ECO:0000256" key="2">
    <source>
        <dbReference type="ARBA" id="ARBA00006448"/>
    </source>
</evidence>
<evidence type="ECO:0000256" key="5">
    <source>
        <dbReference type="ARBA" id="ARBA00022989"/>
    </source>
</evidence>
<dbReference type="PANTHER" id="PTHR34582:SF6">
    <property type="entry name" value="UPF0702 TRANSMEMBRANE PROTEIN YCAP"/>
    <property type="match status" value="1"/>
</dbReference>
<proteinExistence type="inferred from homology"/>
<keyword evidence="11" id="KW-1185">Reference proteome</keyword>
<dbReference type="InterPro" id="IPR023090">
    <property type="entry name" value="UPF0702_alpha/beta_dom_sf"/>
</dbReference>
<evidence type="ECO:0000259" key="8">
    <source>
        <dbReference type="Pfam" id="PF04239"/>
    </source>
</evidence>
<dbReference type="OrthoDB" id="1682423at2"/>
<gene>
    <name evidence="10" type="ORF">BEP19_09660</name>
</gene>